<sequence>MSLKPDFSNMTKEEIADYYEKKLSEQAAAQNKIIMALRKENSEISADKKQEIKAQSKIIEEQKKEIEIINSDREKLSQHNKNFSDLIRNILSNIKERHLICNKLLKEEAIPSVDEANIKELNSYFENFMSTVLNALETLHLHQTRALNLGNSEKNTGGSPDYSADDEARIEGAAALDSAGEAELSDIDQADFIEQSESVVQKDRNGKKREEKTSLDNETVKDFLISNCSNQVKDNVSQEADVTALVIDEFQRSQSQDLEKAKATTPEKRFVSLCNSERVAGIITNAGKTTITMECPSCHKQGCFKINGKKKRINSTLTLTGGFGSLGTVLSSVHLATCPYCGENFEINPATLTDVSLTVSNEDALDGGETQPEQGLEDAETKEKRGVNTVKNTQSALESDFSEVQKSGVDKAVNNPDKASDETGYTQETSQNHAGNVSEQKYRKEIFNKIKNSENRTQTDCLVSGNLLQEDHSTLPVIDPTNFNAYVFGMTPAFSKSRMSVALLTACGTIFAQLGAPKNRAFNFFEGNGFPMTREHLTGCINAFARAYLHPVCKQIRKEIILNCPAVVMDESTLLVRETATRKQAQKKGRKSQIWVLSTNWTSEYKGSWYCVSENRSKQNVIDILENELKSENSPLKYLISDGYAGYDSAIKVLNEQGVTLKSCRCYAHARRPLHYYLKNTGLLKIYNNYLLPTGARFSDFNENLKKYRATKKGEKLSDSAAEPLTIYWMINALFVIDSTVVKKYHFACTTEEFKKELLEVRRKMSSKIVDAIFDSVRLYIAARPDIVLSMINSTGEVVFNQKNTKSESRALIYLLNFEEDLRKFIESTDIELTSLKAERQLKLGIIARKSFNWLSSEDGAHAFADYQTIINSCILNEVPAQHYMEWLVANIKWRMNKKRIEGHDDPTFFQMPGRRKMVGAKETISMYDSRNNIGYDKIDVTGLTPYDYRKCLEKGLGI</sequence>
<gene>
    <name evidence="4" type="ORF">SAMN04487865_10781</name>
</gene>
<accession>A0A662ZCH4</accession>
<dbReference type="Pfam" id="PF03050">
    <property type="entry name" value="DDE_Tnp_IS66"/>
    <property type="match status" value="1"/>
</dbReference>
<feature type="region of interest" description="Disordered" evidence="2">
    <location>
        <begin position="400"/>
        <end position="438"/>
    </location>
</feature>
<dbReference type="AlphaFoldDB" id="A0A662ZCH4"/>
<reference evidence="4 5" key="1">
    <citation type="submission" date="2016-10" db="EMBL/GenBank/DDBJ databases">
        <authorList>
            <person name="Varghese N."/>
            <person name="Submissions S."/>
        </authorList>
    </citation>
    <scope>NUCLEOTIDE SEQUENCE [LARGE SCALE GENOMIC DNA]</scope>
    <source>
        <strain evidence="4 5">22B</strain>
    </source>
</reference>
<feature type="compositionally biased region" description="Polar residues" evidence="2">
    <location>
        <begin position="423"/>
        <end position="438"/>
    </location>
</feature>
<organism evidence="4 5">
    <name type="scientific">Succinivibrio dextrinosolvens</name>
    <dbReference type="NCBI Taxonomy" id="83771"/>
    <lineage>
        <taxon>Bacteria</taxon>
        <taxon>Pseudomonadati</taxon>
        <taxon>Pseudomonadota</taxon>
        <taxon>Gammaproteobacteria</taxon>
        <taxon>Aeromonadales</taxon>
        <taxon>Succinivibrionaceae</taxon>
        <taxon>Succinivibrio</taxon>
    </lineage>
</organism>
<dbReference type="OrthoDB" id="9800877at2"/>
<feature type="region of interest" description="Disordered" evidence="2">
    <location>
        <begin position="363"/>
        <end position="386"/>
    </location>
</feature>
<feature type="coiled-coil region" evidence="1">
    <location>
        <begin position="45"/>
        <end position="79"/>
    </location>
</feature>
<keyword evidence="5" id="KW-1185">Reference proteome</keyword>
<dbReference type="InterPro" id="IPR052344">
    <property type="entry name" value="Transposase-related"/>
</dbReference>
<evidence type="ECO:0000256" key="2">
    <source>
        <dbReference type="SAM" id="MobiDB-lite"/>
    </source>
</evidence>
<feature type="domain" description="Transposase IS66 central" evidence="3">
    <location>
        <begin position="513"/>
        <end position="862"/>
    </location>
</feature>
<name>A0A662ZCH4_9GAMM</name>
<evidence type="ECO:0000259" key="3">
    <source>
        <dbReference type="Pfam" id="PF03050"/>
    </source>
</evidence>
<keyword evidence="1" id="KW-0175">Coiled coil</keyword>
<dbReference type="PANTHER" id="PTHR33678:SF2">
    <property type="match status" value="1"/>
</dbReference>
<dbReference type="RefSeq" id="WP_074841703.1">
    <property type="nucleotide sequence ID" value="NZ_CP047056.1"/>
</dbReference>
<proteinExistence type="predicted"/>
<evidence type="ECO:0000313" key="5">
    <source>
        <dbReference type="Proteomes" id="UP000243374"/>
    </source>
</evidence>
<dbReference type="InterPro" id="IPR004291">
    <property type="entry name" value="Transposase_IS66_central"/>
</dbReference>
<evidence type="ECO:0000313" key="4">
    <source>
        <dbReference type="EMBL" id="SFK44877.1"/>
    </source>
</evidence>
<dbReference type="EMBL" id="FOSF01000078">
    <property type="protein sequence ID" value="SFK44877.1"/>
    <property type="molecule type" value="Genomic_DNA"/>
</dbReference>
<dbReference type="Proteomes" id="UP000243374">
    <property type="component" value="Unassembled WGS sequence"/>
</dbReference>
<evidence type="ECO:0000256" key="1">
    <source>
        <dbReference type="SAM" id="Coils"/>
    </source>
</evidence>
<dbReference type="PANTHER" id="PTHR33678">
    <property type="entry name" value="BLL1576 PROTEIN"/>
    <property type="match status" value="1"/>
</dbReference>
<protein>
    <submittedName>
        <fullName evidence="4">Transposase IS66 family protein</fullName>
    </submittedName>
</protein>